<evidence type="ECO:0000256" key="3">
    <source>
        <dbReference type="RuleBase" id="RU365026"/>
    </source>
</evidence>
<dbReference type="SUPFAM" id="SSF74788">
    <property type="entry name" value="Cullin repeat-like"/>
    <property type="match status" value="1"/>
</dbReference>
<reference evidence="7" key="1">
    <citation type="submission" date="2024-06" db="EMBL/GenBank/DDBJ databases">
        <authorList>
            <person name="Ryan C."/>
        </authorList>
    </citation>
    <scope>NUCLEOTIDE SEQUENCE [LARGE SCALE GENOMIC DNA]</scope>
</reference>
<feature type="compositionally biased region" description="Polar residues" evidence="4">
    <location>
        <begin position="57"/>
        <end position="68"/>
    </location>
</feature>
<dbReference type="EMBL" id="OZ075137">
    <property type="protein sequence ID" value="CAL5005091.1"/>
    <property type="molecule type" value="Genomic_DNA"/>
</dbReference>
<dbReference type="GO" id="GO:0006887">
    <property type="term" value="P:exocytosis"/>
    <property type="evidence" value="ECO:0007669"/>
    <property type="project" value="UniProtKB-KW"/>
</dbReference>
<keyword evidence="2 3" id="KW-0813">Transport</keyword>
<name>A0ABC9BNN9_9POAL</name>
<dbReference type="InterPro" id="IPR004140">
    <property type="entry name" value="Exo70"/>
</dbReference>
<dbReference type="Proteomes" id="UP001497457">
    <property type="component" value="Chromosome 27b"/>
</dbReference>
<comment type="similarity">
    <text evidence="1 3">Belongs to the EXO70 family.</text>
</comment>
<dbReference type="PANTHER" id="PTHR12542:SF45">
    <property type="entry name" value="EXOCYST SUBUNIT EXO70 FAMILY PROTEIN"/>
    <property type="match status" value="1"/>
</dbReference>
<feature type="region of interest" description="Disordered" evidence="4">
    <location>
        <begin position="1"/>
        <end position="20"/>
    </location>
</feature>
<keyword evidence="3" id="KW-0268">Exocytosis</keyword>
<dbReference type="PANTHER" id="PTHR12542">
    <property type="entry name" value="EXOCYST COMPLEX PROTEIN EXO70"/>
    <property type="match status" value="1"/>
</dbReference>
<feature type="domain" description="Exocyst complex subunit Exo70 C-terminal" evidence="5">
    <location>
        <begin position="249"/>
        <end position="615"/>
    </location>
</feature>
<evidence type="ECO:0000259" key="5">
    <source>
        <dbReference type="Pfam" id="PF03081"/>
    </source>
</evidence>
<keyword evidence="7" id="KW-1185">Reference proteome</keyword>
<dbReference type="GO" id="GO:0015031">
    <property type="term" value="P:protein transport"/>
    <property type="evidence" value="ECO:0007669"/>
    <property type="project" value="UniProtKB-KW"/>
</dbReference>
<keyword evidence="3" id="KW-0653">Protein transport</keyword>
<dbReference type="InterPro" id="IPR016159">
    <property type="entry name" value="Cullin_repeat-like_dom_sf"/>
</dbReference>
<comment type="function">
    <text evidence="3">Component of the exocyst complex.</text>
</comment>
<gene>
    <name evidence="6" type="ORF">URODEC1_LOCUS67247</name>
</gene>
<dbReference type="Pfam" id="PF03081">
    <property type="entry name" value="Exo70_C"/>
    <property type="match status" value="1"/>
</dbReference>
<sequence length="627" mass="67402">MERQSASSSSSSPDAGQERVMAAAKHIVKSLAVSKNAADDMMHFLSTFDPRLLPLSSPDTGDEASNSGRRGARDEEEEEEIAAAEEIILRCNSMSSSSSGMIGMTDYLYAVDDALAAAGHSARAAAAVHAAMPRLEEEARSLLSSSSSSLQRRLSLSSDDAAAADDEAAAATPTASPSHGALSPDAAASLRGVAARMLRAGYGPELAQVYVTARRDALADSVAHLGVEPVSIEEVIRMEWSVLDQRMRRWSHAVGTVVGTLLAGERALCDEVFEPDKELGHECFADVARGCVLQLLGFADAVAVSARATEKLYRTLGMYEALAGARPDLEALFSGDAAAREFFAGEASCTAERLGSSLRHTIEEFGRAIHGEASRKAVHGGEIHPMTRYVLNYSGLLADSRATLDAVLGDASLDDDEDGGGDAGAGAAASTPAARCIRELLTLLLGKVEEKARLYEDAGLQNIFLMNNVYYVVQKVRESPPLRELLGDDWLRRHRGQIRQYETAYLRASWMAVLSTHLRRDGGGAAARAPAAAGGHHRAAAQAQGPSAKGFNAAFQELYRAQTSWKVTDPQLREELRIAVSERLIPAYRAFLGQGSRHPARHVKCSLEDLEDYMLDFFEGVPKFVRW</sequence>
<protein>
    <recommendedName>
        <fullName evidence="3">Exocyst subunit Exo70 family protein</fullName>
    </recommendedName>
</protein>
<dbReference type="InterPro" id="IPR046364">
    <property type="entry name" value="Exo70_C"/>
</dbReference>
<feature type="compositionally biased region" description="Low complexity" evidence="4">
    <location>
        <begin position="1"/>
        <end position="12"/>
    </location>
</feature>
<evidence type="ECO:0000313" key="7">
    <source>
        <dbReference type="Proteomes" id="UP001497457"/>
    </source>
</evidence>
<reference evidence="6 7" key="2">
    <citation type="submission" date="2024-10" db="EMBL/GenBank/DDBJ databases">
        <authorList>
            <person name="Ryan C."/>
        </authorList>
    </citation>
    <scope>NUCLEOTIDE SEQUENCE [LARGE SCALE GENOMIC DNA]</scope>
</reference>
<evidence type="ECO:0000313" key="6">
    <source>
        <dbReference type="EMBL" id="CAL5005091.1"/>
    </source>
</evidence>
<feature type="region of interest" description="Disordered" evidence="4">
    <location>
        <begin position="54"/>
        <end position="79"/>
    </location>
</feature>
<feature type="compositionally biased region" description="Low complexity" evidence="4">
    <location>
        <begin position="169"/>
        <end position="178"/>
    </location>
</feature>
<evidence type="ECO:0000256" key="2">
    <source>
        <dbReference type="ARBA" id="ARBA00022448"/>
    </source>
</evidence>
<dbReference type="AlphaFoldDB" id="A0ABC9BNN9"/>
<proteinExistence type="inferred from homology"/>
<accession>A0ABC9BNN9</accession>
<dbReference type="Gene3D" id="1.20.1280.170">
    <property type="entry name" value="Exocyst complex component Exo70"/>
    <property type="match status" value="1"/>
</dbReference>
<evidence type="ECO:0000256" key="4">
    <source>
        <dbReference type="SAM" id="MobiDB-lite"/>
    </source>
</evidence>
<feature type="region of interest" description="Disordered" evidence="4">
    <location>
        <begin position="164"/>
        <end position="183"/>
    </location>
</feature>
<organism evidence="6 7">
    <name type="scientific">Urochloa decumbens</name>
    <dbReference type="NCBI Taxonomy" id="240449"/>
    <lineage>
        <taxon>Eukaryota</taxon>
        <taxon>Viridiplantae</taxon>
        <taxon>Streptophyta</taxon>
        <taxon>Embryophyta</taxon>
        <taxon>Tracheophyta</taxon>
        <taxon>Spermatophyta</taxon>
        <taxon>Magnoliopsida</taxon>
        <taxon>Liliopsida</taxon>
        <taxon>Poales</taxon>
        <taxon>Poaceae</taxon>
        <taxon>PACMAD clade</taxon>
        <taxon>Panicoideae</taxon>
        <taxon>Panicodae</taxon>
        <taxon>Paniceae</taxon>
        <taxon>Melinidinae</taxon>
        <taxon>Urochloa</taxon>
    </lineage>
</organism>
<evidence type="ECO:0000256" key="1">
    <source>
        <dbReference type="ARBA" id="ARBA00006756"/>
    </source>
</evidence>